<feature type="region of interest" description="Disordered" evidence="1">
    <location>
        <begin position="108"/>
        <end position="131"/>
    </location>
</feature>
<proteinExistence type="predicted"/>
<reference evidence="2 3" key="1">
    <citation type="journal article" date="2011" name="J. Bacteriol.">
        <title>Genome sequence of the verrucomicrobium Opitutus terrae PB90-1, an abundant inhabitant of rice paddy soil ecosystems.</title>
        <authorList>
            <person name="van Passel M.W."/>
            <person name="Kant R."/>
            <person name="Palva A."/>
            <person name="Copeland A."/>
            <person name="Lucas S."/>
            <person name="Lapidus A."/>
            <person name="Glavina del Rio T."/>
            <person name="Pitluck S."/>
            <person name="Goltsman E."/>
            <person name="Clum A."/>
            <person name="Sun H."/>
            <person name="Schmutz J."/>
            <person name="Larimer F.W."/>
            <person name="Land M.L."/>
            <person name="Hauser L."/>
            <person name="Kyrpides N."/>
            <person name="Mikhailova N."/>
            <person name="Richardson P.P."/>
            <person name="Janssen P.H."/>
            <person name="de Vos W.M."/>
            <person name="Smidt H."/>
        </authorList>
    </citation>
    <scope>NUCLEOTIDE SEQUENCE [LARGE SCALE GENOMIC DNA]</scope>
    <source>
        <strain evidence="3">DSM 11246 / JCM 15787 / PB90-1</strain>
    </source>
</reference>
<evidence type="ECO:0000313" key="2">
    <source>
        <dbReference type="EMBL" id="ACB76687.1"/>
    </source>
</evidence>
<gene>
    <name evidence="2" type="ordered locus">Oter_3410</name>
</gene>
<dbReference type="Proteomes" id="UP000007013">
    <property type="component" value="Chromosome"/>
</dbReference>
<dbReference type="RefSeq" id="WP_012376216.1">
    <property type="nucleotide sequence ID" value="NC_010571.1"/>
</dbReference>
<accession>B1ZUC5</accession>
<dbReference type="HOGENOM" id="CLU_1249575_0_0_0"/>
<organism evidence="2 3">
    <name type="scientific">Opitutus terrae (strain DSM 11246 / JCM 15787 / PB90-1)</name>
    <dbReference type="NCBI Taxonomy" id="452637"/>
    <lineage>
        <taxon>Bacteria</taxon>
        <taxon>Pseudomonadati</taxon>
        <taxon>Verrucomicrobiota</taxon>
        <taxon>Opitutia</taxon>
        <taxon>Opitutales</taxon>
        <taxon>Opitutaceae</taxon>
        <taxon>Opitutus</taxon>
    </lineage>
</organism>
<dbReference type="STRING" id="452637.Oter_3410"/>
<dbReference type="EMBL" id="CP001032">
    <property type="protein sequence ID" value="ACB76687.1"/>
    <property type="molecule type" value="Genomic_DNA"/>
</dbReference>
<keyword evidence="3" id="KW-1185">Reference proteome</keyword>
<dbReference type="AlphaFoldDB" id="B1ZUC5"/>
<evidence type="ECO:0000313" key="3">
    <source>
        <dbReference type="Proteomes" id="UP000007013"/>
    </source>
</evidence>
<name>B1ZUC5_OPITP</name>
<protein>
    <submittedName>
        <fullName evidence="2">Uncharacterized protein</fullName>
    </submittedName>
</protein>
<dbReference type="KEGG" id="ote:Oter_3410"/>
<sequence>MPATHASPAPSSRIRCTDTIAIYEVRGLDVTSTSARTALHCSTTHGIVEILLPTGLFVGKCRGERDANGRPLGAVMVAKELRERQEQLRRELEQDAAESRAELQALREPTASVAAQRAFTPDAPAQEDAAKAEDSDRAPITFSFLNHALVSLEPLPEKRDYIARERALRAAWELFISSPEQVTVFAIAEKLGCRASWLRTMFDLYASDPAAPVLKPNGKLR</sequence>
<evidence type="ECO:0000256" key="1">
    <source>
        <dbReference type="SAM" id="MobiDB-lite"/>
    </source>
</evidence>